<evidence type="ECO:0000313" key="4">
    <source>
        <dbReference type="Proteomes" id="UP000621856"/>
    </source>
</evidence>
<reference evidence="2" key="3">
    <citation type="submission" date="2020-09" db="EMBL/GenBank/DDBJ databases">
        <authorList>
            <person name="Sun Q."/>
            <person name="Zhou Y."/>
        </authorList>
    </citation>
    <scope>NUCLEOTIDE SEQUENCE</scope>
    <source>
        <strain evidence="2">CGMCC 1.14984</strain>
    </source>
</reference>
<protein>
    <recommendedName>
        <fullName evidence="6">PNPLA domain-containing protein</fullName>
    </recommendedName>
</protein>
<dbReference type="EMBL" id="VCJR02000002">
    <property type="protein sequence ID" value="NHK28356.1"/>
    <property type="molecule type" value="Genomic_DNA"/>
</dbReference>
<dbReference type="AlphaFoldDB" id="A0A8J3A473"/>
<dbReference type="SUPFAM" id="SSF52151">
    <property type="entry name" value="FabD/lysophospholipase-like"/>
    <property type="match status" value="1"/>
</dbReference>
<organism evidence="2 4">
    <name type="scientific">Aquisalinus luteolus</name>
    <dbReference type="NCBI Taxonomy" id="1566827"/>
    <lineage>
        <taxon>Bacteria</taxon>
        <taxon>Pseudomonadati</taxon>
        <taxon>Pseudomonadota</taxon>
        <taxon>Alphaproteobacteria</taxon>
        <taxon>Parvularculales</taxon>
        <taxon>Parvularculaceae</taxon>
        <taxon>Aquisalinus</taxon>
    </lineage>
</organism>
<feature type="transmembrane region" description="Helical" evidence="1">
    <location>
        <begin position="258"/>
        <end position="279"/>
    </location>
</feature>
<keyword evidence="1" id="KW-0472">Membrane</keyword>
<dbReference type="RefSeq" id="WP_155140290.1">
    <property type="nucleotide sequence ID" value="NZ_BMGZ01000002.1"/>
</dbReference>
<dbReference type="InterPro" id="IPR016035">
    <property type="entry name" value="Acyl_Trfase/lysoPLipase"/>
</dbReference>
<keyword evidence="5" id="KW-1185">Reference proteome</keyword>
<evidence type="ECO:0000313" key="2">
    <source>
        <dbReference type="EMBL" id="GGH98229.1"/>
    </source>
</evidence>
<evidence type="ECO:0008006" key="6">
    <source>
        <dbReference type="Google" id="ProtNLM"/>
    </source>
</evidence>
<evidence type="ECO:0000313" key="3">
    <source>
        <dbReference type="EMBL" id="NHK28356.1"/>
    </source>
</evidence>
<gene>
    <name evidence="3" type="ORF">FF098_010610</name>
    <name evidence="2" type="ORF">GCM10011355_21330</name>
</gene>
<name>A0A8J3A473_9PROT</name>
<feature type="transmembrane region" description="Helical" evidence="1">
    <location>
        <begin position="39"/>
        <end position="57"/>
    </location>
</feature>
<comment type="caution">
    <text evidence="2">The sequence shown here is derived from an EMBL/GenBank/DDBJ whole genome shotgun (WGS) entry which is preliminary data.</text>
</comment>
<keyword evidence="1" id="KW-0812">Transmembrane</keyword>
<feature type="transmembrane region" description="Helical" evidence="1">
    <location>
        <begin position="154"/>
        <end position="175"/>
    </location>
</feature>
<reference evidence="2" key="1">
    <citation type="journal article" date="2014" name="Int. J. Syst. Evol. Microbiol.">
        <title>Complete genome sequence of Corynebacterium casei LMG S-19264T (=DSM 44701T), isolated from a smear-ripened cheese.</title>
        <authorList>
            <consortium name="US DOE Joint Genome Institute (JGI-PGF)"/>
            <person name="Walter F."/>
            <person name="Albersmeier A."/>
            <person name="Kalinowski J."/>
            <person name="Ruckert C."/>
        </authorList>
    </citation>
    <scope>NUCLEOTIDE SEQUENCE</scope>
    <source>
        <strain evidence="2">CGMCC 1.14984</strain>
    </source>
</reference>
<dbReference type="EMBL" id="BMGZ01000002">
    <property type="protein sequence ID" value="GGH98229.1"/>
    <property type="molecule type" value="Genomic_DNA"/>
</dbReference>
<reference evidence="3 5" key="2">
    <citation type="submission" date="2020-02" db="EMBL/GenBank/DDBJ databases">
        <title>Genome sequence of Parvularcula flava strain NH6-79.</title>
        <authorList>
            <person name="Abdul Karim M.H."/>
            <person name="Lam M.Q."/>
            <person name="Chen S.J."/>
            <person name="Yahya A."/>
            <person name="Shahir S."/>
            <person name="Shamsir M.S."/>
            <person name="Chong C.S."/>
        </authorList>
    </citation>
    <scope>NUCLEOTIDE SEQUENCE [LARGE SCALE GENOMIC DNA]</scope>
    <source>
        <strain evidence="3 5">NH6-79</strain>
    </source>
</reference>
<keyword evidence="1" id="KW-1133">Transmembrane helix</keyword>
<dbReference type="Proteomes" id="UP000621856">
    <property type="component" value="Unassembled WGS sequence"/>
</dbReference>
<accession>A0A8J3A473</accession>
<feature type="transmembrane region" description="Helical" evidence="1">
    <location>
        <begin position="128"/>
        <end position="148"/>
    </location>
</feature>
<sequence length="761" mass="85071">MHDELPAERRRHQIRLRETDPIHHWWDHFVEAWHVIRPAWWTVITTLVVCFLLLAEAQTRDLLAAMRVFPSESAEAVGVSGRFWTALTACAVYAFCAWVFTRGLLAVRFPFTPAPLDPPDWQVSMRIWMARVLGILVPLCAARAYYGLGLPVEGSIYLGLSFFLLLLFIFFKPFLRNWIYDPDAKPKRKEEHTLREHMAEWWDYTVKEVTGREIFDREMPAELPPKLKYLLFGILILHALVALTFAFSPVFAPRAVGAAAILFLATAGVLSFGVFVFTYWPRQHRLPPAIMLWAVVLTLSSLFNDNHFLGTPQVMEAQAAENDSVDAPASMPIEQYAEDWLTARQDYLPKGPGDAEFPIYFVAAEGGGVRAAYWTGTVLATLDLGETAMGLKPRDHMFLVSGVSGGSFGSAAFAASVVETPDRVMETVDTYLKQDHLSPVTAGLLYPDLLTDFIPVAMPYFDRARWLEASWRLGWNQVTGGDAFDRDFRTLWQGDAPAPGSLGAAPMTIYNTTSVSTGEIWAISYVRLGDEPGCRSGDFVDLMDPQGDGLSLAAAAHLSARFTGISPAGRLEFPEGLCPGRTFDRFVDGAYYENSGATSATTAMRVMKDVRDRWCAEGNRCDASRMPVVPIVIVSELPAPKNPPRVLHESFSPPVAFMNTRGARGRAAVADFARVGEEPLQRIELATGWYRHEEALGCTPVETSEINPRETTRYRRRVPLGWTLSNEATDHMCRQRLQSEPLKQLRDRLGTAPERQAFLQD</sequence>
<proteinExistence type="predicted"/>
<evidence type="ECO:0000313" key="5">
    <source>
        <dbReference type="Proteomes" id="UP000818603"/>
    </source>
</evidence>
<feature type="transmembrane region" description="Helical" evidence="1">
    <location>
        <begin position="229"/>
        <end position="252"/>
    </location>
</feature>
<evidence type="ECO:0000256" key="1">
    <source>
        <dbReference type="SAM" id="Phobius"/>
    </source>
</evidence>
<dbReference type="Proteomes" id="UP000818603">
    <property type="component" value="Unassembled WGS sequence"/>
</dbReference>
<feature type="transmembrane region" description="Helical" evidence="1">
    <location>
        <begin position="83"/>
        <end position="107"/>
    </location>
</feature>